<gene>
    <name evidence="3" type="ORF">HBR001_LOCUS3883</name>
</gene>
<dbReference type="SUPFAM" id="SSF47802">
    <property type="entry name" value="DNA polymerase beta, N-terminal domain-like"/>
    <property type="match status" value="1"/>
</dbReference>
<evidence type="ECO:0000313" key="3">
    <source>
        <dbReference type="EMBL" id="CAI5726599.1"/>
    </source>
</evidence>
<feature type="domain" description="Crossover junction endonuclease MUS81-like HHH" evidence="2">
    <location>
        <begin position="156"/>
        <end position="224"/>
    </location>
</feature>
<evidence type="ECO:0000313" key="4">
    <source>
        <dbReference type="Proteomes" id="UP001162031"/>
    </source>
</evidence>
<organism evidence="3 4">
    <name type="scientific">Hyaloperonospora brassicae</name>
    <name type="common">Brassica downy mildew</name>
    <name type="synonym">Peronospora brassicae</name>
    <dbReference type="NCBI Taxonomy" id="162125"/>
    <lineage>
        <taxon>Eukaryota</taxon>
        <taxon>Sar</taxon>
        <taxon>Stramenopiles</taxon>
        <taxon>Oomycota</taxon>
        <taxon>Peronosporomycetes</taxon>
        <taxon>Peronosporales</taxon>
        <taxon>Peronosporaceae</taxon>
        <taxon>Hyaloperonospora</taxon>
    </lineage>
</organism>
<protein>
    <recommendedName>
        <fullName evidence="2">Crossover junction endonuclease MUS81-like HHH domain-containing protein</fullName>
    </recommendedName>
</protein>
<reference evidence="3" key="1">
    <citation type="submission" date="2022-12" db="EMBL/GenBank/DDBJ databases">
        <authorList>
            <person name="Webb A."/>
        </authorList>
    </citation>
    <scope>NUCLEOTIDE SEQUENCE</scope>
    <source>
        <strain evidence="3">Hp1</strain>
    </source>
</reference>
<feature type="region of interest" description="Disordered" evidence="1">
    <location>
        <begin position="118"/>
        <end position="148"/>
    </location>
</feature>
<name>A0AAV0TVR8_HYABA</name>
<sequence>MKADVAISDFVVKCDEESVQLPENPWQALREVIAALRRTRHHTMGYLQVAKALEQLKSNVTGREGAEGAVPVAVRPSARRVRRQQRTFGHEVFENEQDMSITDSAIAVAGGDVRALGQSMDSDAMGPVASRKKRQKEAKKSRTQEDVEAAPALRVENQALVDQLVQLGEFEMHHGHAQRGISRMRAAKSIRDSEMVVTSGAQAKQLDSVGAALATKINQLLDVGLEAALGEYEGDGEAWQVLK</sequence>
<accession>A0AAV0TVR8</accession>
<dbReference type="EMBL" id="CANTFL010000665">
    <property type="protein sequence ID" value="CAI5726599.1"/>
    <property type="molecule type" value="Genomic_DNA"/>
</dbReference>
<dbReference type="Pfam" id="PF14716">
    <property type="entry name" value="HHH_8"/>
    <property type="match status" value="1"/>
</dbReference>
<evidence type="ECO:0000259" key="2">
    <source>
        <dbReference type="Pfam" id="PF14716"/>
    </source>
</evidence>
<evidence type="ECO:0000256" key="1">
    <source>
        <dbReference type="SAM" id="MobiDB-lite"/>
    </source>
</evidence>
<comment type="caution">
    <text evidence="3">The sequence shown here is derived from an EMBL/GenBank/DDBJ whole genome shotgun (WGS) entry which is preliminary data.</text>
</comment>
<keyword evidence="4" id="KW-1185">Reference proteome</keyword>
<dbReference type="AlphaFoldDB" id="A0AAV0TVR8"/>
<proteinExistence type="predicted"/>
<dbReference type="InterPro" id="IPR010996">
    <property type="entry name" value="HHH_MUS81"/>
</dbReference>
<dbReference type="Gene3D" id="1.10.150.110">
    <property type="entry name" value="DNA polymerase beta, N-terminal domain-like"/>
    <property type="match status" value="1"/>
</dbReference>
<dbReference type="InterPro" id="IPR027421">
    <property type="entry name" value="DNA_pol_lamdba_lyase_dom_sf"/>
</dbReference>
<dbReference type="Proteomes" id="UP001162031">
    <property type="component" value="Unassembled WGS sequence"/>
</dbReference>